<organism evidence="1">
    <name type="scientific">Roseihalotalea indica</name>
    <dbReference type="NCBI Taxonomy" id="2867963"/>
    <lineage>
        <taxon>Bacteria</taxon>
        <taxon>Pseudomonadati</taxon>
        <taxon>Bacteroidota</taxon>
        <taxon>Cytophagia</taxon>
        <taxon>Cytophagales</taxon>
        <taxon>Catalimonadaceae</taxon>
        <taxon>Roseihalotalea</taxon>
    </lineage>
</organism>
<evidence type="ECO:0000313" key="1">
    <source>
        <dbReference type="EMBL" id="WKN34299.1"/>
    </source>
</evidence>
<accession>A0AA49JEI7</accession>
<protein>
    <submittedName>
        <fullName evidence="1">Uncharacterized protein</fullName>
    </submittedName>
</protein>
<sequence>MNRKEFIYHSEQSIKTALQDSEIVKALAAVGFGRDVLLSGLTLRDHIKTTGVKQKNEYGEKLSATDALKQARHEAIELYNQHVATARFALKDDREAYQSLALAGERKRALLEWLEQAETFYTNVAAYTSVLKKYNLSSADLTLGQERVAAVAEAYSRQLQEKNEAKEATQSKAEARQAFIHWARRYKQAVQLAFGDQPKILARLGYPKKQAVS</sequence>
<dbReference type="AlphaFoldDB" id="A0AA49JEI7"/>
<dbReference type="EMBL" id="CP120682">
    <property type="protein sequence ID" value="WKN34299.1"/>
    <property type="molecule type" value="Genomic_DNA"/>
</dbReference>
<reference evidence="1" key="2">
    <citation type="journal article" date="2024" name="Antonie Van Leeuwenhoek">
        <title>Roseihalotalea indica gen. nov., sp. nov., a halophilic Bacteroidetes from mesopelagic Southwest Indian Ocean with higher carbohydrate metabolic potential.</title>
        <authorList>
            <person name="Chen B."/>
            <person name="Zhang M."/>
            <person name="Lin D."/>
            <person name="Ye J."/>
            <person name="Tang K."/>
        </authorList>
    </citation>
    <scope>NUCLEOTIDE SEQUENCE</scope>
    <source>
        <strain evidence="1">TK19036</strain>
    </source>
</reference>
<gene>
    <name evidence="1" type="ORF">K4G66_18130</name>
</gene>
<name>A0AA49JEI7_9BACT</name>
<reference evidence="1" key="1">
    <citation type="journal article" date="2023" name="Comput. Struct. Biotechnol. J.">
        <title>Discovery of a novel marine Bacteroidetes with a rich repertoire of carbohydrate-active enzymes.</title>
        <authorList>
            <person name="Chen B."/>
            <person name="Liu G."/>
            <person name="Chen Q."/>
            <person name="Wang H."/>
            <person name="Liu L."/>
            <person name="Tang K."/>
        </authorList>
    </citation>
    <scope>NUCLEOTIDE SEQUENCE</scope>
    <source>
        <strain evidence="1">TK19036</strain>
    </source>
</reference>
<proteinExistence type="predicted"/>